<dbReference type="Proteomes" id="UP001205861">
    <property type="component" value="Unassembled WGS sequence"/>
</dbReference>
<gene>
    <name evidence="3" type="ORF">NX773_02575</name>
</gene>
<sequence length="398" mass="40799">MLPRDPTVSPVLRPAPATAVEALGDPRQQAFQRSLAGQLGKSMQAHVLARLADGSAVVRVADTQARMMLPAGAQVGSDVPLKLVALNPRPTFEYSSGGTAALIEATPASHAGEPHAALPAQPEPEGAATFIPHGEAGPLLYRPDGKAPPSAAGTAAAAAASQAGVSARGAEPQHPALPGDPSTTLSPAGKVIGEVMAAVMRLEHPAAAVTASTPALAAPTPDAAAIAPALKQALGKSGLFYEAHVAEWARGQRDIADLAAEPQMASRPAAPTEPQAAELINLQLAAHETGQLAWQGQLWPGQPMQWEIRRDAPQREPGHEAAEPPAWKSRLRLSFPGLGDLQATLVLAGGQVAVRVEPEQEQVAGVLRAQGRALSDALAASGIPLAAFAVIPREAGHE</sequence>
<evidence type="ECO:0000259" key="2">
    <source>
        <dbReference type="Pfam" id="PF02120"/>
    </source>
</evidence>
<keyword evidence="3" id="KW-0282">Flagellum</keyword>
<dbReference type="InterPro" id="IPR021136">
    <property type="entry name" value="Flagellar_hook_control-like_C"/>
</dbReference>
<dbReference type="RefSeq" id="WP_258854823.1">
    <property type="nucleotide sequence ID" value="NZ_JANUGV010000001.1"/>
</dbReference>
<name>A0ABT2BEV8_9BURK</name>
<feature type="compositionally biased region" description="Low complexity" evidence="1">
    <location>
        <begin position="147"/>
        <end position="170"/>
    </location>
</feature>
<feature type="domain" description="Flagellar hook-length control protein-like C-terminal" evidence="2">
    <location>
        <begin position="322"/>
        <end position="390"/>
    </location>
</feature>
<reference evidence="3 4" key="1">
    <citation type="submission" date="2022-08" db="EMBL/GenBank/DDBJ databases">
        <title>Reclassification of Massilia species as members of the genera Telluria, Duganella, Pseudoduganella, Mokoshia gen. nov. and Zemynaea gen. nov. using orthogonal and non-orthogonal genome-based approaches.</title>
        <authorList>
            <person name="Bowman J.P."/>
        </authorList>
    </citation>
    <scope>NUCLEOTIDE SEQUENCE [LARGE SCALE GENOMIC DNA]</scope>
    <source>
        <strain evidence="3 4">JCM 31607</strain>
    </source>
</reference>
<accession>A0ABT2BEV8</accession>
<evidence type="ECO:0000313" key="3">
    <source>
        <dbReference type="EMBL" id="MCS0607049.1"/>
    </source>
</evidence>
<keyword evidence="3" id="KW-0969">Cilium</keyword>
<evidence type="ECO:0000313" key="4">
    <source>
        <dbReference type="Proteomes" id="UP001205861"/>
    </source>
</evidence>
<protein>
    <submittedName>
        <fullName evidence="3">Flagellar hook-length control protein FliK</fullName>
    </submittedName>
</protein>
<keyword evidence="3" id="KW-0966">Cell projection</keyword>
<dbReference type="Gene3D" id="3.30.750.140">
    <property type="match status" value="1"/>
</dbReference>
<dbReference type="EMBL" id="JANUGV010000001">
    <property type="protein sequence ID" value="MCS0607049.1"/>
    <property type="molecule type" value="Genomic_DNA"/>
</dbReference>
<evidence type="ECO:0000256" key="1">
    <source>
        <dbReference type="SAM" id="MobiDB-lite"/>
    </source>
</evidence>
<organism evidence="3 4">
    <name type="scientific">Massilia solisilvae</name>
    <dbReference type="NCBI Taxonomy" id="1811225"/>
    <lineage>
        <taxon>Bacteria</taxon>
        <taxon>Pseudomonadati</taxon>
        <taxon>Pseudomonadota</taxon>
        <taxon>Betaproteobacteria</taxon>
        <taxon>Burkholderiales</taxon>
        <taxon>Oxalobacteraceae</taxon>
        <taxon>Telluria group</taxon>
        <taxon>Massilia</taxon>
    </lineage>
</organism>
<dbReference type="Pfam" id="PF02120">
    <property type="entry name" value="Flg_hook"/>
    <property type="match status" value="1"/>
</dbReference>
<comment type="caution">
    <text evidence="3">The sequence shown here is derived from an EMBL/GenBank/DDBJ whole genome shotgun (WGS) entry which is preliminary data.</text>
</comment>
<keyword evidence="4" id="KW-1185">Reference proteome</keyword>
<proteinExistence type="predicted"/>
<dbReference type="InterPro" id="IPR038610">
    <property type="entry name" value="FliK-like_C_sf"/>
</dbReference>
<feature type="region of interest" description="Disordered" evidence="1">
    <location>
        <begin position="142"/>
        <end position="187"/>
    </location>
</feature>